<dbReference type="InterPro" id="IPR023827">
    <property type="entry name" value="Peptidase_S8_Asp-AS"/>
</dbReference>
<organism evidence="15 16">
    <name type="scientific">Ancylostoma ceylanicum</name>
    <dbReference type="NCBI Taxonomy" id="53326"/>
    <lineage>
        <taxon>Eukaryota</taxon>
        <taxon>Metazoa</taxon>
        <taxon>Ecdysozoa</taxon>
        <taxon>Nematoda</taxon>
        <taxon>Chromadorea</taxon>
        <taxon>Rhabditida</taxon>
        <taxon>Rhabditina</taxon>
        <taxon>Rhabditomorpha</taxon>
        <taxon>Strongyloidea</taxon>
        <taxon>Ancylostomatidae</taxon>
        <taxon>Ancylostomatinae</taxon>
        <taxon>Ancylostoma</taxon>
    </lineage>
</organism>
<protein>
    <submittedName>
        <fullName evidence="15">Convertase P-domain protein</fullName>
    </submittedName>
</protein>
<dbReference type="InterPro" id="IPR032815">
    <property type="entry name" value="S8_pro-domain"/>
</dbReference>
<dbReference type="Pfam" id="PF16470">
    <property type="entry name" value="S8_pro-domain"/>
    <property type="match status" value="1"/>
</dbReference>
<dbReference type="PROSITE" id="PS00138">
    <property type="entry name" value="SUBTILASE_SER"/>
    <property type="match status" value="1"/>
</dbReference>
<name>A0A0D6M405_9BILA</name>
<keyword evidence="8" id="KW-0865">Zymogen</keyword>
<comment type="similarity">
    <text evidence="1">Belongs to the peptidase S8 family. Furin subfamily.</text>
</comment>
<dbReference type="InterPro" id="IPR015500">
    <property type="entry name" value="Peptidase_S8_subtilisin-rel"/>
</dbReference>
<dbReference type="InterPro" id="IPR034182">
    <property type="entry name" value="Kexin/furin"/>
</dbReference>
<evidence type="ECO:0000256" key="10">
    <source>
        <dbReference type="ARBA" id="ARBA00023180"/>
    </source>
</evidence>
<feature type="active site" description="Charge relay system" evidence="11 12">
    <location>
        <position position="232"/>
    </location>
</feature>
<evidence type="ECO:0000256" key="2">
    <source>
        <dbReference type="ARBA" id="ARBA00022670"/>
    </source>
</evidence>
<dbReference type="GO" id="GO:0004252">
    <property type="term" value="F:serine-type endopeptidase activity"/>
    <property type="evidence" value="ECO:0007669"/>
    <property type="project" value="UniProtKB-UniRule"/>
</dbReference>
<feature type="region of interest" description="Disordered" evidence="13">
    <location>
        <begin position="203"/>
        <end position="233"/>
    </location>
</feature>
<evidence type="ECO:0000256" key="4">
    <source>
        <dbReference type="ARBA" id="ARBA00022729"/>
    </source>
</evidence>
<evidence type="ECO:0000256" key="6">
    <source>
        <dbReference type="ARBA" id="ARBA00022825"/>
    </source>
</evidence>
<dbReference type="InterPro" id="IPR000209">
    <property type="entry name" value="Peptidase_S8/S53_dom"/>
</dbReference>
<proteinExistence type="inferred from homology"/>
<dbReference type="InterPro" id="IPR008979">
    <property type="entry name" value="Galactose-bd-like_sf"/>
</dbReference>
<gene>
    <name evidence="15" type="ORF">ANCCEY_02046</name>
</gene>
<dbReference type="SUPFAM" id="SSF54897">
    <property type="entry name" value="Protease propeptides/inhibitors"/>
    <property type="match status" value="1"/>
</dbReference>
<dbReference type="CDD" id="cd04059">
    <property type="entry name" value="Peptidases_S8_Protein_convertases_Kexins_Furin-like"/>
    <property type="match status" value="1"/>
</dbReference>
<dbReference type="Pfam" id="PF01483">
    <property type="entry name" value="P_proprotein"/>
    <property type="match status" value="1"/>
</dbReference>
<feature type="active site" description="Charge relay system" evidence="11 12">
    <location>
        <position position="406"/>
    </location>
</feature>
<evidence type="ECO:0000259" key="14">
    <source>
        <dbReference type="PROSITE" id="PS51829"/>
    </source>
</evidence>
<feature type="domain" description="P/Homo B" evidence="14">
    <location>
        <begin position="443"/>
        <end position="581"/>
    </location>
</feature>
<dbReference type="PRINTS" id="PR00723">
    <property type="entry name" value="SUBTILISIN"/>
</dbReference>
<dbReference type="PROSITE" id="PS00136">
    <property type="entry name" value="SUBTILASE_ASP"/>
    <property type="match status" value="1"/>
</dbReference>
<evidence type="ECO:0000256" key="8">
    <source>
        <dbReference type="ARBA" id="ARBA00023145"/>
    </source>
</evidence>
<dbReference type="AlphaFoldDB" id="A0A0D6M405"/>
<dbReference type="Proteomes" id="UP000054495">
    <property type="component" value="Unassembled WGS sequence"/>
</dbReference>
<dbReference type="SUPFAM" id="SSF49785">
    <property type="entry name" value="Galactose-binding domain-like"/>
    <property type="match status" value="1"/>
</dbReference>
<dbReference type="InterPro" id="IPR022398">
    <property type="entry name" value="Peptidase_S8_His-AS"/>
</dbReference>
<evidence type="ECO:0000313" key="16">
    <source>
        <dbReference type="Proteomes" id="UP000054495"/>
    </source>
</evidence>
<dbReference type="GO" id="GO:0000139">
    <property type="term" value="C:Golgi membrane"/>
    <property type="evidence" value="ECO:0007669"/>
    <property type="project" value="TreeGrafter"/>
</dbReference>
<evidence type="ECO:0000256" key="12">
    <source>
        <dbReference type="PROSITE-ProRule" id="PRU01240"/>
    </source>
</evidence>
<keyword evidence="7" id="KW-0106">Calcium</keyword>
<keyword evidence="6 12" id="KW-0720">Serine protease</keyword>
<keyword evidence="16" id="KW-1185">Reference proteome</keyword>
<dbReference type="EMBL" id="KE124804">
    <property type="protein sequence ID" value="EPB78869.1"/>
    <property type="molecule type" value="Genomic_DNA"/>
</dbReference>
<dbReference type="PROSITE" id="PS51829">
    <property type="entry name" value="P_HOMO_B"/>
    <property type="match status" value="1"/>
</dbReference>
<feature type="region of interest" description="Disordered" evidence="13">
    <location>
        <begin position="87"/>
        <end position="129"/>
    </location>
</feature>
<evidence type="ECO:0000256" key="5">
    <source>
        <dbReference type="ARBA" id="ARBA00022801"/>
    </source>
</evidence>
<keyword evidence="9" id="KW-1015">Disulfide bond</keyword>
<dbReference type="PROSITE" id="PS51892">
    <property type="entry name" value="SUBTILASE"/>
    <property type="match status" value="1"/>
</dbReference>
<evidence type="ECO:0000256" key="13">
    <source>
        <dbReference type="SAM" id="MobiDB-lite"/>
    </source>
</evidence>
<evidence type="ECO:0000313" key="15">
    <source>
        <dbReference type="EMBL" id="EPB78869.1"/>
    </source>
</evidence>
<keyword evidence="5 12" id="KW-0378">Hydrolase</keyword>
<keyword evidence="4" id="KW-0732">Signal</keyword>
<dbReference type="InterPro" id="IPR038466">
    <property type="entry name" value="S8_pro-domain_sf"/>
</dbReference>
<dbReference type="FunFam" id="2.60.120.260:FF:000006">
    <property type="entry name" value="Proprotein convertase subtilisin/kexin type 5"/>
    <property type="match status" value="1"/>
</dbReference>
<evidence type="ECO:0000256" key="9">
    <source>
        <dbReference type="ARBA" id="ARBA00023157"/>
    </source>
</evidence>
<evidence type="ECO:0000256" key="7">
    <source>
        <dbReference type="ARBA" id="ARBA00022837"/>
    </source>
</evidence>
<dbReference type="PANTHER" id="PTHR42884:SF23">
    <property type="entry name" value="FURIN-LIKE PROTEASE 2"/>
    <property type="match status" value="1"/>
</dbReference>
<dbReference type="Gene3D" id="2.60.120.260">
    <property type="entry name" value="Galactose-binding domain-like"/>
    <property type="match status" value="1"/>
</dbReference>
<dbReference type="Pfam" id="PF00082">
    <property type="entry name" value="Peptidase_S8"/>
    <property type="match status" value="1"/>
</dbReference>
<accession>A0A0D6M405</accession>
<dbReference type="FunFam" id="3.40.50.200:FF:000021">
    <property type="entry name" value="Proprotein convertase subtilisin/kexin type 5a"/>
    <property type="match status" value="1"/>
</dbReference>
<dbReference type="InterPro" id="IPR023828">
    <property type="entry name" value="Peptidase_S8_Ser-AS"/>
</dbReference>
<dbReference type="GO" id="GO:0005802">
    <property type="term" value="C:trans-Golgi network"/>
    <property type="evidence" value="ECO:0007669"/>
    <property type="project" value="TreeGrafter"/>
</dbReference>
<feature type="active site" description="Charge relay system" evidence="11 12">
    <location>
        <position position="193"/>
    </location>
</feature>
<evidence type="ECO:0000256" key="1">
    <source>
        <dbReference type="ARBA" id="ARBA00005325"/>
    </source>
</evidence>
<evidence type="ECO:0000256" key="11">
    <source>
        <dbReference type="PIRSR" id="PIRSR615500-1"/>
    </source>
</evidence>
<dbReference type="SUPFAM" id="SSF52743">
    <property type="entry name" value="Subtilisin-like"/>
    <property type="match status" value="1"/>
</dbReference>
<evidence type="ECO:0000256" key="3">
    <source>
        <dbReference type="ARBA" id="ARBA00022685"/>
    </source>
</evidence>
<dbReference type="Gene3D" id="3.30.70.850">
    <property type="entry name" value="Peptidase S8, pro-domain"/>
    <property type="match status" value="1"/>
</dbReference>
<keyword evidence="10" id="KW-0325">Glycoprotein</keyword>
<dbReference type="Gene3D" id="3.40.50.200">
    <property type="entry name" value="Peptidase S8/S53 domain"/>
    <property type="match status" value="1"/>
</dbReference>
<dbReference type="InterPro" id="IPR002884">
    <property type="entry name" value="P_dom"/>
</dbReference>
<dbReference type="InterPro" id="IPR036852">
    <property type="entry name" value="Peptidase_S8/S53_dom_sf"/>
</dbReference>
<feature type="compositionally biased region" description="Basic and acidic residues" evidence="13">
    <location>
        <begin position="96"/>
        <end position="112"/>
    </location>
</feature>
<keyword evidence="3" id="KW-0165">Cleavage on pair of basic residues</keyword>
<dbReference type="GO" id="GO:0016485">
    <property type="term" value="P:protein processing"/>
    <property type="evidence" value="ECO:0007669"/>
    <property type="project" value="TreeGrafter"/>
</dbReference>
<keyword evidence="2 12" id="KW-0645">Protease</keyword>
<dbReference type="PROSITE" id="PS00137">
    <property type="entry name" value="SUBTILASE_HIS"/>
    <property type="match status" value="1"/>
</dbReference>
<reference evidence="15 16" key="1">
    <citation type="submission" date="2013-05" db="EMBL/GenBank/DDBJ databases">
        <title>Draft genome of the parasitic nematode Anyclostoma ceylanicum.</title>
        <authorList>
            <person name="Mitreva M."/>
        </authorList>
    </citation>
    <scope>NUCLEOTIDE SEQUENCE [LARGE SCALE GENOMIC DNA]</scope>
</reference>
<sequence length="623" mass="69119">MTKRRICVVCNDEDDCPEPTHTVIRLAKRDDELARRLAAEHGMKVRGEPFLDSHYFLYHEDESHSRRRKRAAVQRLDSHPAVEWLAEQRPRRRTKRDYIHNDEQVVEGEGHAPSKRSSATQRRAVSGRTDSFIRRRQIHSDPQREVPHLPFPDPLYQDQWYLVGRAVGNYDMNVREAWLLGYAGRNVSVSILDDGIQRDHPDLITNYDPLASTDINDHDDDPTPQNNGDNKHGTRCAGEVAAIAGNNHCGVGVAFKAKIGGVRMLDGAVSDSVEAASLSLNQHHIDIYSASWGPEDDGKTFDGPGPLAREAFYRGIKNGRNGKGNIFVWASGNGGSRQDSCSADGYTTSVYTLSISSATYDNHRPWYLEECPSSIATTYSSANINQPAIVTVDVPAGCTKMHTGTSASAPLAAGIIALALEAKFGYGLMDGGALVKLAKTWKTVPEQHICTYEYKLAAPNPRPINGRFQMNFTLDVNGCESGTPVLYLEHVQVHATVRYSKRGDLKLTLFSPSNTRSVLLPPRPQDFNTNGFHKWPFLSVQQWGEDPRGTWILMVESVTNNPTATGTFHDWTLLLYGTADPAQPGDRIHPPTPVPSQSVLGRIHQLTSQVGIHTFTSDRSKKR</sequence>
<dbReference type="PANTHER" id="PTHR42884">
    <property type="entry name" value="PROPROTEIN CONVERTASE SUBTILISIN/KEXIN-RELATED"/>
    <property type="match status" value="1"/>
</dbReference>